<feature type="compositionally biased region" description="Polar residues" evidence="1">
    <location>
        <begin position="418"/>
        <end position="427"/>
    </location>
</feature>
<keyword evidence="2" id="KW-1133">Transmembrane helix</keyword>
<feature type="region of interest" description="Disordered" evidence="1">
    <location>
        <begin position="145"/>
        <end position="164"/>
    </location>
</feature>
<sequence>TSLPTTATDTIISIPTSETSPIVSTDVPTSIPTSVPTTSGFTAPGSVSGTGVESSTPLPTATDVTTSSAPIETGVTTSSSVGTDATAVTSSPSPSSEATIPVSETKITSASEVSSNKSASQAPEVSSNTSASQTPETTPFTISATETSAPAVTQPPTRTTQPPISLVPISSDSATTLVVPSSIVFAPSTFSTASQSAMPSGVAPWIQPPSGMPSEVPQNMFLGQIAFDYGLNYDFVASSGSSNQIFTYLKPAIAQAIGVKEEDVIHYGLRAADTTQYKGWVTTLAVFMIPKDKNTTLEVQLGQPASLFYHNVDENGQPRTTVNELTSLVDPTWPLMYGSFPDGTSSPITNQNNASPGVTDDSGHGGALPGDTTGSRKINPTSAGIATGAVLAAVAYGAAMFFVARRYRNKKAAHRRSSSVPSTSHDTYGSVGGGNWMSGARNGRLTPTVPGSRGSRGSSSSNGRSIRTQQISAPVMAENSLGWN</sequence>
<dbReference type="GO" id="GO:0005034">
    <property type="term" value="F:osmosensor activity"/>
    <property type="evidence" value="ECO:0007669"/>
    <property type="project" value="InterPro"/>
</dbReference>
<proteinExistence type="predicted"/>
<feature type="non-terminal residue" evidence="3">
    <location>
        <position position="1"/>
    </location>
</feature>
<feature type="compositionally biased region" description="Low complexity" evidence="1">
    <location>
        <begin position="109"/>
        <end position="122"/>
    </location>
</feature>
<feature type="compositionally biased region" description="Polar residues" evidence="1">
    <location>
        <begin position="57"/>
        <end position="70"/>
    </location>
</feature>
<dbReference type="InterPro" id="IPR039295">
    <property type="entry name" value="MSB2"/>
</dbReference>
<dbReference type="GO" id="GO:0005886">
    <property type="term" value="C:plasma membrane"/>
    <property type="evidence" value="ECO:0007669"/>
    <property type="project" value="InterPro"/>
</dbReference>
<protein>
    <submittedName>
        <fullName evidence="3">Uncharacterized protein</fullName>
    </submittedName>
</protein>
<name>A0A9P4U4D8_9PLEO</name>
<dbReference type="Proteomes" id="UP000799764">
    <property type="component" value="Unassembled WGS sequence"/>
</dbReference>
<dbReference type="PANTHER" id="PTHR35778:SF1">
    <property type="entry name" value="SIGNALING MUCIN HKR1-RELATED"/>
    <property type="match status" value="1"/>
</dbReference>
<dbReference type="PANTHER" id="PTHR35778">
    <property type="entry name" value="SIGNALING MUCIN HKR1-RELATED"/>
    <property type="match status" value="1"/>
</dbReference>
<feature type="compositionally biased region" description="Polar residues" evidence="1">
    <location>
        <begin position="342"/>
        <end position="356"/>
    </location>
</feature>
<reference evidence="3" key="1">
    <citation type="journal article" date="2020" name="Stud. Mycol.">
        <title>101 Dothideomycetes genomes: a test case for predicting lifestyles and emergence of pathogens.</title>
        <authorList>
            <person name="Haridas S."/>
            <person name="Albert R."/>
            <person name="Binder M."/>
            <person name="Bloem J."/>
            <person name="Labutti K."/>
            <person name="Salamov A."/>
            <person name="Andreopoulos B."/>
            <person name="Baker S."/>
            <person name="Barry K."/>
            <person name="Bills G."/>
            <person name="Bluhm B."/>
            <person name="Cannon C."/>
            <person name="Castanera R."/>
            <person name="Culley D."/>
            <person name="Daum C."/>
            <person name="Ezra D."/>
            <person name="Gonzalez J."/>
            <person name="Henrissat B."/>
            <person name="Kuo A."/>
            <person name="Liang C."/>
            <person name="Lipzen A."/>
            <person name="Lutzoni F."/>
            <person name="Magnuson J."/>
            <person name="Mondo S."/>
            <person name="Nolan M."/>
            <person name="Ohm R."/>
            <person name="Pangilinan J."/>
            <person name="Park H.-J."/>
            <person name="Ramirez L."/>
            <person name="Alfaro M."/>
            <person name="Sun H."/>
            <person name="Tritt A."/>
            <person name="Yoshinaga Y."/>
            <person name="Zwiers L.-H."/>
            <person name="Turgeon B."/>
            <person name="Goodwin S."/>
            <person name="Spatafora J."/>
            <person name="Crous P."/>
            <person name="Grigoriev I."/>
        </authorList>
    </citation>
    <scope>NUCLEOTIDE SEQUENCE</scope>
    <source>
        <strain evidence="3">CBS 690.94</strain>
    </source>
</reference>
<feature type="compositionally biased region" description="Polar residues" evidence="1">
    <location>
        <begin position="123"/>
        <end position="139"/>
    </location>
</feature>
<feature type="compositionally biased region" description="Low complexity" evidence="1">
    <location>
        <begin position="73"/>
        <end position="96"/>
    </location>
</feature>
<dbReference type="GO" id="GO:0001402">
    <property type="term" value="P:signal transduction involved in filamentous growth"/>
    <property type="evidence" value="ECO:0007669"/>
    <property type="project" value="TreeGrafter"/>
</dbReference>
<dbReference type="GO" id="GO:0031505">
    <property type="term" value="P:fungal-type cell wall organization"/>
    <property type="evidence" value="ECO:0007669"/>
    <property type="project" value="TreeGrafter"/>
</dbReference>
<feature type="region of interest" description="Disordered" evidence="1">
    <location>
        <begin position="340"/>
        <end position="379"/>
    </location>
</feature>
<accession>A0A9P4U4D8</accession>
<dbReference type="OrthoDB" id="3366093at2759"/>
<feature type="transmembrane region" description="Helical" evidence="2">
    <location>
        <begin position="383"/>
        <end position="404"/>
    </location>
</feature>
<dbReference type="GO" id="GO:0005576">
    <property type="term" value="C:extracellular region"/>
    <property type="evidence" value="ECO:0007669"/>
    <property type="project" value="TreeGrafter"/>
</dbReference>
<feature type="compositionally biased region" description="Low complexity" evidence="1">
    <location>
        <begin position="451"/>
        <end position="467"/>
    </location>
</feature>
<evidence type="ECO:0000313" key="4">
    <source>
        <dbReference type="Proteomes" id="UP000799764"/>
    </source>
</evidence>
<evidence type="ECO:0000313" key="3">
    <source>
        <dbReference type="EMBL" id="KAF2437839.1"/>
    </source>
</evidence>
<evidence type="ECO:0000256" key="2">
    <source>
        <dbReference type="SAM" id="Phobius"/>
    </source>
</evidence>
<dbReference type="GO" id="GO:0030427">
    <property type="term" value="C:site of polarized growth"/>
    <property type="evidence" value="ECO:0007669"/>
    <property type="project" value="TreeGrafter"/>
</dbReference>
<dbReference type="GO" id="GO:0009986">
    <property type="term" value="C:cell surface"/>
    <property type="evidence" value="ECO:0007669"/>
    <property type="project" value="TreeGrafter"/>
</dbReference>
<feature type="region of interest" description="Disordered" evidence="1">
    <location>
        <begin position="412"/>
        <end position="484"/>
    </location>
</feature>
<dbReference type="GO" id="GO:0007232">
    <property type="term" value="P:osmosensory signaling pathway via Sho1 osmosensor"/>
    <property type="evidence" value="ECO:0007669"/>
    <property type="project" value="InterPro"/>
</dbReference>
<gene>
    <name evidence="3" type="ORF">P171DRAFT_372717</name>
</gene>
<keyword evidence="2" id="KW-0812">Transmembrane</keyword>
<keyword evidence="4" id="KW-1185">Reference proteome</keyword>
<dbReference type="GO" id="GO:0030010">
    <property type="term" value="P:establishment of cell polarity"/>
    <property type="evidence" value="ECO:0007669"/>
    <property type="project" value="TreeGrafter"/>
</dbReference>
<feature type="compositionally biased region" description="Low complexity" evidence="1">
    <location>
        <begin position="10"/>
        <end position="56"/>
    </location>
</feature>
<keyword evidence="2" id="KW-0472">Membrane</keyword>
<comment type="caution">
    <text evidence="3">The sequence shown here is derived from an EMBL/GenBank/DDBJ whole genome shotgun (WGS) entry which is preliminary data.</text>
</comment>
<organism evidence="3 4">
    <name type="scientific">Karstenula rhodostoma CBS 690.94</name>
    <dbReference type="NCBI Taxonomy" id="1392251"/>
    <lineage>
        <taxon>Eukaryota</taxon>
        <taxon>Fungi</taxon>
        <taxon>Dikarya</taxon>
        <taxon>Ascomycota</taxon>
        <taxon>Pezizomycotina</taxon>
        <taxon>Dothideomycetes</taxon>
        <taxon>Pleosporomycetidae</taxon>
        <taxon>Pleosporales</taxon>
        <taxon>Massarineae</taxon>
        <taxon>Didymosphaeriaceae</taxon>
        <taxon>Karstenula</taxon>
    </lineage>
</organism>
<dbReference type="GO" id="GO:0006972">
    <property type="term" value="P:hyperosmotic response"/>
    <property type="evidence" value="ECO:0007669"/>
    <property type="project" value="TreeGrafter"/>
</dbReference>
<dbReference type="EMBL" id="MU001514">
    <property type="protein sequence ID" value="KAF2437839.1"/>
    <property type="molecule type" value="Genomic_DNA"/>
</dbReference>
<dbReference type="AlphaFoldDB" id="A0A9P4U4D8"/>
<feature type="compositionally biased region" description="Low complexity" evidence="1">
    <location>
        <begin position="154"/>
        <end position="163"/>
    </location>
</feature>
<evidence type="ECO:0000256" key="1">
    <source>
        <dbReference type="SAM" id="MobiDB-lite"/>
    </source>
</evidence>
<feature type="region of interest" description="Disordered" evidence="1">
    <location>
        <begin position="1"/>
        <end position="139"/>
    </location>
</feature>